<feature type="compositionally biased region" description="Polar residues" evidence="1">
    <location>
        <begin position="559"/>
        <end position="569"/>
    </location>
</feature>
<dbReference type="InterPro" id="IPR028750">
    <property type="entry name" value="CEP350/CC187"/>
</dbReference>
<feature type="compositionally biased region" description="Polar residues" evidence="1">
    <location>
        <begin position="362"/>
        <end position="377"/>
    </location>
</feature>
<feature type="region of interest" description="Disordered" evidence="1">
    <location>
        <begin position="319"/>
        <end position="709"/>
    </location>
</feature>
<feature type="compositionally biased region" description="Polar residues" evidence="1">
    <location>
        <begin position="278"/>
        <end position="299"/>
    </location>
</feature>
<evidence type="ECO:0000313" key="3">
    <source>
        <dbReference type="Proteomes" id="UP000887566"/>
    </source>
</evidence>
<feature type="compositionally biased region" description="Polar residues" evidence="1">
    <location>
        <begin position="389"/>
        <end position="415"/>
    </location>
</feature>
<feature type="region of interest" description="Disordered" evidence="1">
    <location>
        <begin position="177"/>
        <end position="301"/>
    </location>
</feature>
<dbReference type="Gene3D" id="2.30.30.190">
    <property type="entry name" value="CAP Gly-rich-like domain"/>
    <property type="match status" value="1"/>
</dbReference>
<dbReference type="InterPro" id="IPR000938">
    <property type="entry name" value="CAP-Gly_domain"/>
</dbReference>
<feature type="compositionally biased region" description="Polar residues" evidence="1">
    <location>
        <begin position="220"/>
        <end position="229"/>
    </location>
</feature>
<reference evidence="4" key="1">
    <citation type="submission" date="2022-11" db="UniProtKB">
        <authorList>
            <consortium name="WormBaseParasite"/>
        </authorList>
    </citation>
    <scope>IDENTIFICATION</scope>
</reference>
<feature type="compositionally biased region" description="Basic and acidic residues" evidence="1">
    <location>
        <begin position="573"/>
        <end position="589"/>
    </location>
</feature>
<name>A0A914US29_9BILA</name>
<sequence>MAGNMNNHPTMVRSTTDRVSTLRPQITKADIGKRVLVGGAKHGTLRYIGKVIDKDGMFCGIELDHPEGKHNGTFGDVTYFVCRPKTGIFAPLYKVELEPDTCAFEAKEAARTKMNKSDQGMVRSSMPAIEGEDEQLQDVYPHLEASMMNPSWTNSNSLFDATDGIILEDSMSFKENLSRPRRTSSHGDNADLFSTTPPEGFFEENIASAEPSPGPDATMSFLSISQTIENPKMSRSELPVVESDQETEEEAHRSMPNSRRLAEAEEDARTPLAEEAPTATQSPTNAHEAQNRSVSSCLSVDTGYQGDTDCSTSVNDAQAALPSPASQDNENAVAAEWSTASDPTTTTPVANAARQPLPEAASKTTQLTVNDSATLSTERSKGDQPAAASKTSGPSPRGKTATNVQDSQPQSTSKRLNQKVKEPVPLHSPAVKAAARAPKAPSKSQQMMEQIKASIEAEKNKPKREVKSKLADIIATPPVVTKPPSDENKGPEGDTMPVPAALTPTPTTTTSGSAPKRTKLTPLLGKNIPPAPPRNPPKPRQSLLPPPAPRTTPTVSVLAATSANVASSFTKSSSERPTSRSSKLPEPRSRNGSVSSSASRGSAAPVSSRPPRQTPSVSPRPTAVKSANAVNGTDRKRQPSGTPGSAMPSASSTSTVGLRPSKPTGEPKASTSNGTTSNGATAALPVPSSHAIRSRPTPNGKPAAPASNTSVELKRLHEEVNMGQKRLAYAVKGFDALAVVAEHSRRKMTALNTQRIDTERRLRQNIDDLAGKIETLTSERTQLCELHTRSLESLHNKHADELTPFPFPSSYSTELLPNAAKGDRPHMSPYLLARLVQRRRSIATSDKRGLETEPVVLLEPFSNAASLMVVYTPAGTVIATRASAYDIWLATVDPKRTTFARSPAVIDCNRL</sequence>
<feature type="compositionally biased region" description="Low complexity" evidence="1">
    <location>
        <begin position="428"/>
        <end position="444"/>
    </location>
</feature>
<organism evidence="3 4">
    <name type="scientific">Plectus sambesii</name>
    <dbReference type="NCBI Taxonomy" id="2011161"/>
    <lineage>
        <taxon>Eukaryota</taxon>
        <taxon>Metazoa</taxon>
        <taxon>Ecdysozoa</taxon>
        <taxon>Nematoda</taxon>
        <taxon>Chromadorea</taxon>
        <taxon>Plectida</taxon>
        <taxon>Plectina</taxon>
        <taxon>Plectoidea</taxon>
        <taxon>Plectidae</taxon>
        <taxon>Plectus</taxon>
    </lineage>
</organism>
<feature type="compositionally biased region" description="Polar residues" evidence="1">
    <location>
        <begin position="338"/>
        <end position="349"/>
    </location>
</feature>
<evidence type="ECO:0000259" key="2">
    <source>
        <dbReference type="PROSITE" id="PS50245"/>
    </source>
</evidence>
<feature type="compositionally biased region" description="Basic and acidic residues" evidence="1">
    <location>
        <begin position="455"/>
        <end position="470"/>
    </location>
</feature>
<dbReference type="SUPFAM" id="SSF74924">
    <property type="entry name" value="Cap-Gly domain"/>
    <property type="match status" value="1"/>
</dbReference>
<feature type="compositionally biased region" description="Basic and acidic residues" evidence="1">
    <location>
        <begin position="260"/>
        <end position="269"/>
    </location>
</feature>
<dbReference type="AlphaFoldDB" id="A0A914US29"/>
<dbReference type="PROSITE" id="PS50245">
    <property type="entry name" value="CAP_GLY_2"/>
    <property type="match status" value="1"/>
</dbReference>
<feature type="compositionally biased region" description="Low complexity" evidence="1">
    <location>
        <begin position="590"/>
        <end position="611"/>
    </location>
</feature>
<dbReference type="InterPro" id="IPR036859">
    <property type="entry name" value="CAP-Gly_dom_sf"/>
</dbReference>
<evidence type="ECO:0000256" key="1">
    <source>
        <dbReference type="SAM" id="MobiDB-lite"/>
    </source>
</evidence>
<dbReference type="PROSITE" id="PS00845">
    <property type="entry name" value="CAP_GLY_1"/>
    <property type="match status" value="1"/>
</dbReference>
<dbReference type="GO" id="GO:0005813">
    <property type="term" value="C:centrosome"/>
    <property type="evidence" value="ECO:0007669"/>
    <property type="project" value="InterPro"/>
</dbReference>
<dbReference type="PANTHER" id="PTHR13958:SF3">
    <property type="entry name" value="CAP-GLY DOMAIN-CONTAINING PROTEIN-RELATED"/>
    <property type="match status" value="1"/>
</dbReference>
<evidence type="ECO:0000313" key="4">
    <source>
        <dbReference type="WBParaSite" id="PSAMB.scaffold1194size34638.g11697.t1"/>
    </source>
</evidence>
<dbReference type="Pfam" id="PF01302">
    <property type="entry name" value="CAP_GLY"/>
    <property type="match status" value="1"/>
</dbReference>
<dbReference type="Proteomes" id="UP000887566">
    <property type="component" value="Unplaced"/>
</dbReference>
<feature type="compositionally biased region" description="Low complexity" evidence="1">
    <location>
        <begin position="669"/>
        <end position="683"/>
    </location>
</feature>
<dbReference type="GO" id="GO:0008017">
    <property type="term" value="F:microtubule binding"/>
    <property type="evidence" value="ECO:0007669"/>
    <property type="project" value="InterPro"/>
</dbReference>
<feature type="domain" description="CAP-Gly" evidence="2">
    <location>
        <begin position="49"/>
        <end position="91"/>
    </location>
</feature>
<dbReference type="PANTHER" id="PTHR13958">
    <property type="entry name" value="CENTROSOME-ASSOCIATED PROTEIN 350"/>
    <property type="match status" value="1"/>
</dbReference>
<dbReference type="WBParaSite" id="PSAMB.scaffold1194size34638.g11697.t1">
    <property type="protein sequence ID" value="PSAMB.scaffold1194size34638.g11697.t1"/>
    <property type="gene ID" value="PSAMB.scaffold1194size34638.g11697"/>
</dbReference>
<protein>
    <submittedName>
        <fullName evidence="4">CAP-Gly domain-containing protein</fullName>
    </submittedName>
</protein>
<feature type="compositionally biased region" description="Polar residues" evidence="1">
    <location>
        <begin position="639"/>
        <end position="656"/>
    </location>
</feature>
<dbReference type="SMART" id="SM01052">
    <property type="entry name" value="CAP_GLY"/>
    <property type="match status" value="1"/>
</dbReference>
<feature type="compositionally biased region" description="Pro residues" evidence="1">
    <location>
        <begin position="529"/>
        <end position="550"/>
    </location>
</feature>
<dbReference type="GO" id="GO:0034453">
    <property type="term" value="P:microtubule anchoring"/>
    <property type="evidence" value="ECO:0007669"/>
    <property type="project" value="InterPro"/>
</dbReference>
<accession>A0A914US29</accession>
<keyword evidence="3" id="KW-1185">Reference proteome</keyword>
<proteinExistence type="predicted"/>